<dbReference type="SUPFAM" id="SSF54211">
    <property type="entry name" value="Ribosomal protein S5 domain 2-like"/>
    <property type="match status" value="1"/>
</dbReference>
<dbReference type="PANTHER" id="PTHR43527">
    <property type="entry name" value="4-DIPHOSPHOCYTIDYL-2-C-METHYL-D-ERYTHRITOL KINASE, CHLOROPLASTIC"/>
    <property type="match status" value="1"/>
</dbReference>
<comment type="catalytic activity">
    <reaction evidence="9">
        <text>4-CDP-2-C-methyl-D-erythritol + ATP = 4-CDP-2-C-methyl-D-erythritol 2-phosphate + ADP + H(+)</text>
        <dbReference type="Rhea" id="RHEA:18437"/>
        <dbReference type="ChEBI" id="CHEBI:15378"/>
        <dbReference type="ChEBI" id="CHEBI:30616"/>
        <dbReference type="ChEBI" id="CHEBI:57823"/>
        <dbReference type="ChEBI" id="CHEBI:57919"/>
        <dbReference type="ChEBI" id="CHEBI:456216"/>
        <dbReference type="EC" id="2.7.1.148"/>
    </reaction>
</comment>
<dbReference type="Proteomes" id="UP000617628">
    <property type="component" value="Unassembled WGS sequence"/>
</dbReference>
<organism evidence="12 13">
    <name type="scientific">Pelagicoccus mobilis</name>
    <dbReference type="NCBI Taxonomy" id="415221"/>
    <lineage>
        <taxon>Bacteria</taxon>
        <taxon>Pseudomonadati</taxon>
        <taxon>Verrucomicrobiota</taxon>
        <taxon>Opitutia</taxon>
        <taxon>Puniceicoccales</taxon>
        <taxon>Pelagicoccaceae</taxon>
        <taxon>Pelagicoccus</taxon>
    </lineage>
</organism>
<feature type="active site" evidence="9">
    <location>
        <position position="11"/>
    </location>
</feature>
<evidence type="ECO:0000256" key="1">
    <source>
        <dbReference type="ARBA" id="ARBA00009684"/>
    </source>
</evidence>
<evidence type="ECO:0000313" key="12">
    <source>
        <dbReference type="EMBL" id="MBK1877990.1"/>
    </source>
</evidence>
<keyword evidence="9" id="KW-0414">Isoprene biosynthesis</keyword>
<proteinExistence type="inferred from homology"/>
<evidence type="ECO:0000256" key="6">
    <source>
        <dbReference type="ARBA" id="ARBA00022777"/>
    </source>
</evidence>
<evidence type="ECO:0000256" key="4">
    <source>
        <dbReference type="ARBA" id="ARBA00022679"/>
    </source>
</evidence>
<dbReference type="PIRSF" id="PIRSF010376">
    <property type="entry name" value="IspE"/>
    <property type="match status" value="1"/>
</dbReference>
<evidence type="ECO:0000313" key="13">
    <source>
        <dbReference type="Proteomes" id="UP000617628"/>
    </source>
</evidence>
<protein>
    <recommendedName>
        <fullName evidence="3 9">4-diphosphocytidyl-2-C-methyl-D-erythritol kinase</fullName>
        <shortName evidence="9">CMK</shortName>
        <ecNumber evidence="2 9">2.7.1.148</ecNumber>
    </recommendedName>
    <alternativeName>
        <fullName evidence="8 9">4-(cytidine-5'-diphospho)-2-C-methyl-D-erythritol kinase</fullName>
    </alternativeName>
</protein>
<dbReference type="Pfam" id="PF00288">
    <property type="entry name" value="GHMP_kinases_N"/>
    <property type="match status" value="1"/>
</dbReference>
<dbReference type="PANTHER" id="PTHR43527:SF2">
    <property type="entry name" value="4-DIPHOSPHOCYTIDYL-2-C-METHYL-D-ERYTHRITOL KINASE, CHLOROPLASTIC"/>
    <property type="match status" value="1"/>
</dbReference>
<dbReference type="EMBL" id="JAENIL010000025">
    <property type="protein sequence ID" value="MBK1877990.1"/>
    <property type="molecule type" value="Genomic_DNA"/>
</dbReference>
<comment type="pathway">
    <text evidence="9">Isoprenoid biosynthesis; isopentenyl diphosphate biosynthesis via DXP pathway; isopentenyl diphosphate from 1-deoxy-D-xylulose 5-phosphate: step 3/6.</text>
</comment>
<dbReference type="InterPro" id="IPR014721">
    <property type="entry name" value="Ribsml_uS5_D2-typ_fold_subgr"/>
</dbReference>
<evidence type="ECO:0000256" key="8">
    <source>
        <dbReference type="ARBA" id="ARBA00032554"/>
    </source>
</evidence>
<keyword evidence="6 9" id="KW-0418">Kinase</keyword>
<dbReference type="NCBIfam" id="TIGR00154">
    <property type="entry name" value="ispE"/>
    <property type="match status" value="1"/>
</dbReference>
<feature type="domain" description="GHMP kinase C-terminal" evidence="11">
    <location>
        <begin position="220"/>
        <end position="274"/>
    </location>
</feature>
<dbReference type="GO" id="GO:0019288">
    <property type="term" value="P:isopentenyl diphosphate biosynthetic process, methylerythritol 4-phosphate pathway"/>
    <property type="evidence" value="ECO:0007669"/>
    <property type="project" value="UniProtKB-UniRule"/>
</dbReference>
<gene>
    <name evidence="9 12" type="primary">ispE</name>
    <name evidence="12" type="ORF">JIN87_14020</name>
</gene>
<reference evidence="12" key="1">
    <citation type="submission" date="2021-01" db="EMBL/GenBank/DDBJ databases">
        <title>Modified the classification status of verrucomicrobia.</title>
        <authorList>
            <person name="Feng X."/>
        </authorList>
    </citation>
    <scope>NUCLEOTIDE SEQUENCE</scope>
    <source>
        <strain evidence="12">KCTC 13126</strain>
    </source>
</reference>
<evidence type="ECO:0000256" key="5">
    <source>
        <dbReference type="ARBA" id="ARBA00022741"/>
    </source>
</evidence>
<evidence type="ECO:0000256" key="9">
    <source>
        <dbReference type="HAMAP-Rule" id="MF_00061"/>
    </source>
</evidence>
<evidence type="ECO:0000256" key="7">
    <source>
        <dbReference type="ARBA" id="ARBA00022840"/>
    </source>
</evidence>
<dbReference type="RefSeq" id="WP_200356204.1">
    <property type="nucleotide sequence ID" value="NZ_JAENIL010000025.1"/>
</dbReference>
<dbReference type="AlphaFoldDB" id="A0A934RUP7"/>
<comment type="caution">
    <text evidence="12">The sequence shown here is derived from an EMBL/GenBank/DDBJ whole genome shotgun (WGS) entry which is preliminary data.</text>
</comment>
<evidence type="ECO:0000259" key="10">
    <source>
        <dbReference type="Pfam" id="PF00288"/>
    </source>
</evidence>
<feature type="binding site" evidence="9">
    <location>
        <begin position="97"/>
        <end position="107"/>
    </location>
    <ligand>
        <name>ATP</name>
        <dbReference type="ChEBI" id="CHEBI:30616"/>
    </ligand>
</feature>
<dbReference type="EC" id="2.7.1.148" evidence="2 9"/>
<name>A0A934RUP7_9BACT</name>
<dbReference type="SUPFAM" id="SSF55060">
    <property type="entry name" value="GHMP Kinase, C-terminal domain"/>
    <property type="match status" value="1"/>
</dbReference>
<keyword evidence="4 9" id="KW-0808">Transferase</keyword>
<dbReference type="InterPro" id="IPR013750">
    <property type="entry name" value="GHMP_kinase_C_dom"/>
</dbReference>
<dbReference type="Pfam" id="PF08544">
    <property type="entry name" value="GHMP_kinases_C"/>
    <property type="match status" value="1"/>
</dbReference>
<feature type="active site" evidence="9">
    <location>
        <position position="143"/>
    </location>
</feature>
<dbReference type="Gene3D" id="3.30.230.10">
    <property type="match status" value="1"/>
</dbReference>
<sequence>MGQIEVFSPAKINLFLSVLGRMENGFHELVSLVGQVDFGDTLRIEVEEASAASVELRCSDESLPTDRSNLAYAAAEGFLLRSGLNWRVRIELEKRIPHGAGLGGGSSNASAVLRGLSELAEDAGALGLSRGERLELAAELGSDCPLFLEKRPVVMRGRGELLSAVDRSLAGVEIVLFKPSFSINTGWAYGSLIKRGDCYDESAWAEERLAAWRDGGMSTGELLHNSFEKAAFSKYVAFDALFGKLREKKVASLMSGSGSCCFSLVRSDSEANEVEGLVGECWGERAFVQRARVLG</sequence>
<dbReference type="InterPro" id="IPR004424">
    <property type="entry name" value="IspE"/>
</dbReference>
<comment type="function">
    <text evidence="9">Catalyzes the phosphorylation of the position 2 hydroxy group of 4-diphosphocytidyl-2C-methyl-D-erythritol.</text>
</comment>
<feature type="domain" description="GHMP kinase N-terminal" evidence="10">
    <location>
        <begin position="69"/>
        <end position="142"/>
    </location>
</feature>
<dbReference type="GO" id="GO:0050515">
    <property type="term" value="F:4-(cytidine 5'-diphospho)-2-C-methyl-D-erythritol kinase activity"/>
    <property type="evidence" value="ECO:0007669"/>
    <property type="project" value="UniProtKB-UniRule"/>
</dbReference>
<evidence type="ECO:0000256" key="2">
    <source>
        <dbReference type="ARBA" id="ARBA00012052"/>
    </source>
</evidence>
<keyword evidence="5 9" id="KW-0547">Nucleotide-binding</keyword>
<dbReference type="InterPro" id="IPR006204">
    <property type="entry name" value="GHMP_kinase_N_dom"/>
</dbReference>
<comment type="similarity">
    <text evidence="1 9">Belongs to the GHMP kinase family. IspE subfamily.</text>
</comment>
<dbReference type="InterPro" id="IPR036554">
    <property type="entry name" value="GHMP_kinase_C_sf"/>
</dbReference>
<dbReference type="GO" id="GO:0016114">
    <property type="term" value="P:terpenoid biosynthetic process"/>
    <property type="evidence" value="ECO:0007669"/>
    <property type="project" value="UniProtKB-UniRule"/>
</dbReference>
<keyword evidence="7 9" id="KW-0067">ATP-binding</keyword>
<keyword evidence="13" id="KW-1185">Reference proteome</keyword>
<evidence type="ECO:0000256" key="3">
    <source>
        <dbReference type="ARBA" id="ARBA00017473"/>
    </source>
</evidence>
<evidence type="ECO:0000259" key="11">
    <source>
        <dbReference type="Pfam" id="PF08544"/>
    </source>
</evidence>
<accession>A0A934RUP7</accession>
<dbReference type="GO" id="GO:0005524">
    <property type="term" value="F:ATP binding"/>
    <property type="evidence" value="ECO:0007669"/>
    <property type="project" value="UniProtKB-UniRule"/>
</dbReference>
<dbReference type="HAMAP" id="MF_00061">
    <property type="entry name" value="IspE"/>
    <property type="match status" value="1"/>
</dbReference>
<dbReference type="Gene3D" id="3.30.70.890">
    <property type="entry name" value="GHMP kinase, C-terminal domain"/>
    <property type="match status" value="1"/>
</dbReference>
<dbReference type="InterPro" id="IPR020568">
    <property type="entry name" value="Ribosomal_Su5_D2-typ_SF"/>
</dbReference>